<name>A0ABD1DXA7_CULPP</name>
<keyword evidence="3" id="KW-1185">Reference proteome</keyword>
<comment type="caution">
    <text evidence="2">The sequence shown here is derived from an EMBL/GenBank/DDBJ whole genome shotgun (WGS) entry which is preliminary data.</text>
</comment>
<keyword evidence="1" id="KW-0175">Coiled coil</keyword>
<protein>
    <submittedName>
        <fullName evidence="2">Uncharacterized protein</fullName>
    </submittedName>
</protein>
<reference evidence="2 3" key="1">
    <citation type="submission" date="2024-05" db="EMBL/GenBank/DDBJ databases">
        <title>Culex pipiens pipiens assembly and annotation.</title>
        <authorList>
            <person name="Alout H."/>
            <person name="Durand T."/>
        </authorList>
    </citation>
    <scope>NUCLEOTIDE SEQUENCE [LARGE SCALE GENOMIC DNA]</scope>
    <source>
        <strain evidence="2">HA-2024</strain>
        <tissue evidence="2">Whole body</tissue>
    </source>
</reference>
<organism evidence="2 3">
    <name type="scientific">Culex pipiens pipiens</name>
    <name type="common">Northern house mosquito</name>
    <dbReference type="NCBI Taxonomy" id="38569"/>
    <lineage>
        <taxon>Eukaryota</taxon>
        <taxon>Metazoa</taxon>
        <taxon>Ecdysozoa</taxon>
        <taxon>Arthropoda</taxon>
        <taxon>Hexapoda</taxon>
        <taxon>Insecta</taxon>
        <taxon>Pterygota</taxon>
        <taxon>Neoptera</taxon>
        <taxon>Endopterygota</taxon>
        <taxon>Diptera</taxon>
        <taxon>Nematocera</taxon>
        <taxon>Culicoidea</taxon>
        <taxon>Culicidae</taxon>
        <taxon>Culicinae</taxon>
        <taxon>Culicini</taxon>
        <taxon>Culex</taxon>
        <taxon>Culex</taxon>
    </lineage>
</organism>
<evidence type="ECO:0000256" key="1">
    <source>
        <dbReference type="SAM" id="Coils"/>
    </source>
</evidence>
<sequence>MDVAAHVCSKKFQIRHYIQGQNAVPLSWQHQVLEGAVERLENKSLLVRKNSIALILERNPFSAKLSLAELRKQYGTEDGQLQEIRNKMVEQDAALKKIELQCVYYMMFLKA</sequence>
<proteinExistence type="predicted"/>
<feature type="coiled-coil region" evidence="1">
    <location>
        <begin position="67"/>
        <end position="101"/>
    </location>
</feature>
<evidence type="ECO:0000313" key="2">
    <source>
        <dbReference type="EMBL" id="KAL1403537.1"/>
    </source>
</evidence>
<dbReference type="AlphaFoldDB" id="A0ABD1DXA7"/>
<evidence type="ECO:0000313" key="3">
    <source>
        <dbReference type="Proteomes" id="UP001562425"/>
    </source>
</evidence>
<feature type="non-terminal residue" evidence="2">
    <location>
        <position position="111"/>
    </location>
</feature>
<accession>A0ABD1DXA7</accession>
<dbReference type="EMBL" id="JBEHCU010001428">
    <property type="protein sequence ID" value="KAL1403537.1"/>
    <property type="molecule type" value="Genomic_DNA"/>
</dbReference>
<dbReference type="Proteomes" id="UP001562425">
    <property type="component" value="Unassembled WGS sequence"/>
</dbReference>
<gene>
    <name evidence="2" type="ORF">pipiens_019321</name>
</gene>